<feature type="region of interest" description="Disordered" evidence="1">
    <location>
        <begin position="116"/>
        <end position="142"/>
    </location>
</feature>
<proteinExistence type="predicted"/>
<feature type="compositionally biased region" description="Basic and acidic residues" evidence="1">
    <location>
        <begin position="127"/>
        <end position="138"/>
    </location>
</feature>
<accession>A0AAJ0EGP0</accession>
<evidence type="ECO:0000313" key="3">
    <source>
        <dbReference type="Proteomes" id="UP001243989"/>
    </source>
</evidence>
<reference evidence="2" key="1">
    <citation type="submission" date="2021-06" db="EMBL/GenBank/DDBJ databases">
        <title>Comparative genomics, transcriptomics and evolutionary studies reveal genomic signatures of adaptation to plant cell wall in hemibiotrophic fungi.</title>
        <authorList>
            <consortium name="DOE Joint Genome Institute"/>
            <person name="Baroncelli R."/>
            <person name="Diaz J.F."/>
            <person name="Benocci T."/>
            <person name="Peng M."/>
            <person name="Battaglia E."/>
            <person name="Haridas S."/>
            <person name="Andreopoulos W."/>
            <person name="Labutti K."/>
            <person name="Pangilinan J."/>
            <person name="Floch G.L."/>
            <person name="Makela M.R."/>
            <person name="Henrissat B."/>
            <person name="Grigoriev I.V."/>
            <person name="Crouch J.A."/>
            <person name="De Vries R.P."/>
            <person name="Sukno S.A."/>
            <person name="Thon M.R."/>
        </authorList>
    </citation>
    <scope>NUCLEOTIDE SEQUENCE</scope>
    <source>
        <strain evidence="2">CBS 102054</strain>
    </source>
</reference>
<evidence type="ECO:0000256" key="1">
    <source>
        <dbReference type="SAM" id="MobiDB-lite"/>
    </source>
</evidence>
<dbReference type="Proteomes" id="UP001243989">
    <property type="component" value="Unassembled WGS sequence"/>
</dbReference>
<dbReference type="EMBL" id="JAHMHQ010000011">
    <property type="protein sequence ID" value="KAK1636251.1"/>
    <property type="molecule type" value="Genomic_DNA"/>
</dbReference>
<dbReference type="RefSeq" id="XP_060444858.1">
    <property type="nucleotide sequence ID" value="XM_060590511.1"/>
</dbReference>
<dbReference type="AlphaFoldDB" id="A0AAJ0EGP0"/>
<dbReference type="GeneID" id="85475373"/>
<sequence length="162" mass="18100">MNPTPPSMYVGIPCALPISTWSNFSHSHLEEAPTASHQNGMDTVRISLPRAICVGCLTRTPTQGCPHKKKTIYPHTYGVRVHQNPSIPSRPIRGAPPRTNHPLLHAVRGCNTATLQPTAHHTQKISRWVERRGRNSEPKKKKNKRSLCLLHWSCSGPFRLPS</sequence>
<name>A0AAJ0EGP0_9PEZI</name>
<protein>
    <submittedName>
        <fullName evidence="2">Uncharacterized protein</fullName>
    </submittedName>
</protein>
<comment type="caution">
    <text evidence="2">The sequence shown here is derived from an EMBL/GenBank/DDBJ whole genome shotgun (WGS) entry which is preliminary data.</text>
</comment>
<organism evidence="2 3">
    <name type="scientific">Colletotrichum phormii</name>
    <dbReference type="NCBI Taxonomy" id="359342"/>
    <lineage>
        <taxon>Eukaryota</taxon>
        <taxon>Fungi</taxon>
        <taxon>Dikarya</taxon>
        <taxon>Ascomycota</taxon>
        <taxon>Pezizomycotina</taxon>
        <taxon>Sordariomycetes</taxon>
        <taxon>Hypocreomycetidae</taxon>
        <taxon>Glomerellales</taxon>
        <taxon>Glomerellaceae</taxon>
        <taxon>Colletotrichum</taxon>
        <taxon>Colletotrichum acutatum species complex</taxon>
    </lineage>
</organism>
<feature type="non-terminal residue" evidence="2">
    <location>
        <position position="1"/>
    </location>
</feature>
<evidence type="ECO:0000313" key="2">
    <source>
        <dbReference type="EMBL" id="KAK1636251.1"/>
    </source>
</evidence>
<keyword evidence="3" id="KW-1185">Reference proteome</keyword>
<gene>
    <name evidence="2" type="ORF">BDP81DRAFT_429346</name>
</gene>